<evidence type="ECO:0000256" key="1">
    <source>
        <dbReference type="SAM" id="MobiDB-lite"/>
    </source>
</evidence>
<name>A0A8C6ZKA9_NOTPE</name>
<dbReference type="Ensembl" id="ENSNPET00000016677.1">
    <property type="protein sequence ID" value="ENSNPEP00000016273.1"/>
    <property type="gene ID" value="ENSNPEG00000012125.1"/>
</dbReference>
<organism evidence="2 3">
    <name type="scientific">Nothoprocta perdicaria</name>
    <name type="common">Chilean tinamou</name>
    <name type="synonym">Crypturus perdicarius</name>
    <dbReference type="NCBI Taxonomy" id="30464"/>
    <lineage>
        <taxon>Eukaryota</taxon>
        <taxon>Metazoa</taxon>
        <taxon>Chordata</taxon>
        <taxon>Craniata</taxon>
        <taxon>Vertebrata</taxon>
        <taxon>Euteleostomi</taxon>
        <taxon>Archelosauria</taxon>
        <taxon>Archosauria</taxon>
        <taxon>Dinosauria</taxon>
        <taxon>Saurischia</taxon>
        <taxon>Theropoda</taxon>
        <taxon>Coelurosauria</taxon>
        <taxon>Aves</taxon>
        <taxon>Palaeognathae</taxon>
        <taxon>Tinamiformes</taxon>
        <taxon>Tinamidae</taxon>
        <taxon>Nothoprocta</taxon>
    </lineage>
</organism>
<dbReference type="AlphaFoldDB" id="A0A8C6ZKA9"/>
<evidence type="ECO:0000313" key="2">
    <source>
        <dbReference type="Ensembl" id="ENSNPEP00000016273.1"/>
    </source>
</evidence>
<dbReference type="Proteomes" id="UP000694420">
    <property type="component" value="Unplaced"/>
</dbReference>
<keyword evidence="3" id="KW-1185">Reference proteome</keyword>
<protein>
    <submittedName>
        <fullName evidence="2">Uncharacterized protein</fullName>
    </submittedName>
</protein>
<evidence type="ECO:0000313" key="3">
    <source>
        <dbReference type="Proteomes" id="UP000694420"/>
    </source>
</evidence>
<feature type="region of interest" description="Disordered" evidence="1">
    <location>
        <begin position="69"/>
        <end position="114"/>
    </location>
</feature>
<proteinExistence type="predicted"/>
<reference evidence="2" key="1">
    <citation type="submission" date="2025-08" db="UniProtKB">
        <authorList>
            <consortium name="Ensembl"/>
        </authorList>
    </citation>
    <scope>IDENTIFICATION</scope>
</reference>
<feature type="compositionally biased region" description="Polar residues" evidence="1">
    <location>
        <begin position="105"/>
        <end position="114"/>
    </location>
</feature>
<accession>A0A8C6ZKA9</accession>
<reference evidence="2" key="2">
    <citation type="submission" date="2025-09" db="UniProtKB">
        <authorList>
            <consortium name="Ensembl"/>
        </authorList>
    </citation>
    <scope>IDENTIFICATION</scope>
</reference>
<sequence>EARAQQAPLPQVQGLLYTCGRKAQQDAHSVTVQEWSAPSACREMKSLWNCGSMTCIMYLIWEGSQRSMSSSRASSFSGPHDACTHGRPSQPPLPLRGARAPQAPAETTTSPPGG</sequence>